<protein>
    <submittedName>
        <fullName evidence="1">ATP-binding protein</fullName>
    </submittedName>
</protein>
<organism evidence="1 2">
    <name type="scientific">Bacillus cytotoxicus</name>
    <dbReference type="NCBI Taxonomy" id="580165"/>
    <lineage>
        <taxon>Bacteria</taxon>
        <taxon>Bacillati</taxon>
        <taxon>Bacillota</taxon>
        <taxon>Bacilli</taxon>
        <taxon>Bacillales</taxon>
        <taxon>Bacillaceae</taxon>
        <taxon>Bacillus</taxon>
        <taxon>Bacillus cereus group</taxon>
    </lineage>
</organism>
<sequence>MKAKLFQGLRMRLFFIFICSIVLATLTIVFSQNAISHVYGNIAELEEKYSFVYFVIFLIFVSFFFFLLSKNMITRLEQMNQNVKEISKGNLDVQIQTKKNDEIGQLAVNINKMTNSLKESIEKEKLAQKMKNEMISNLSHDLRTPVTSLIGYVDLIECNLDMNKENCQQYVEVVKRKSYELKKQIDDLLEYSQINYREIQLYKEIVGIKQVVEQVMIDFIPQLEAVQMNFHIECSEDLQIEGDISLLVRLIQNVISNSIFYGESGKKIDIQIFQEDGNVRVNIKNYGQKILQEDIPYIFEKFYRGEKSRSAYTGGKGMGLAIAKSIANIHKGDITVCSDDTETVFIITLPQYLQKT</sequence>
<keyword evidence="1" id="KW-0547">Nucleotide-binding</keyword>
<dbReference type="Proteomes" id="UP001202289">
    <property type="component" value="Unassembled WGS sequence"/>
</dbReference>
<reference evidence="1" key="1">
    <citation type="submission" date="2022-05" db="EMBL/GenBank/DDBJ databases">
        <title>Comparative Genomics of Spacecraft Associated Microbes.</title>
        <authorList>
            <person name="Tran M.T."/>
            <person name="Wright A."/>
            <person name="Seuylemezian A."/>
            <person name="Eisen J."/>
            <person name="Coil D."/>
        </authorList>
    </citation>
    <scope>NUCLEOTIDE SEQUENCE</scope>
    <source>
        <strain evidence="1">FAIRING 10M-2.2</strain>
    </source>
</reference>
<comment type="caution">
    <text evidence="1">The sequence shown here is derived from an EMBL/GenBank/DDBJ whole genome shotgun (WGS) entry which is preliminary data.</text>
</comment>
<keyword evidence="2" id="KW-1185">Reference proteome</keyword>
<accession>A0ACC6A973</accession>
<name>A0ACC6A973_9BACI</name>
<keyword evidence="1" id="KW-0067">ATP-binding</keyword>
<evidence type="ECO:0000313" key="2">
    <source>
        <dbReference type="Proteomes" id="UP001202289"/>
    </source>
</evidence>
<evidence type="ECO:0000313" key="1">
    <source>
        <dbReference type="EMBL" id="MCM3737031.1"/>
    </source>
</evidence>
<gene>
    <name evidence="1" type="ORF">M3215_14795</name>
</gene>
<proteinExistence type="predicted"/>
<dbReference type="EMBL" id="JAMBOP010000018">
    <property type="protein sequence ID" value="MCM3737031.1"/>
    <property type="molecule type" value="Genomic_DNA"/>
</dbReference>